<evidence type="ECO:0000313" key="7">
    <source>
        <dbReference type="EMBL" id="TYA12798.1"/>
    </source>
</evidence>
<dbReference type="InterPro" id="IPR000070">
    <property type="entry name" value="Pectinesterase_cat"/>
</dbReference>
<dbReference type="OrthoDB" id="9804686at2"/>
<dbReference type="EMBL" id="VSDO01000002">
    <property type="protein sequence ID" value="TYA12798.1"/>
    <property type="molecule type" value="Genomic_DNA"/>
</dbReference>
<sequence>MLEWLVGPEAYCDFATVQGAVEAAERVPGEEPVRISILSGVYRETVRIYRSRLRLIGIGPVEITMDRCAKDLDERGREIGTFATPTLFLGGSELILENLTVSNTAGQGDDVGQALAVYAHCDKTLFLNCTFKGHQDTLCTGPLPPAQKNGEPFGGIPLRNRRALCRQLYRQCRIEGTVDFIFGGAAALFERCEIRSLSHAKAGRPGYITAASTPEGQRHGFVFRDCWLTAAPGVPEASVYLGRPWRKHARTVFVNCRTGGHIHPQGWDNWGDPANEPTVYYGEFGVNDAERLRKQRVSWAVCSGEDEAVGSNDDLARFFEEMTAIDRSLLL</sequence>
<name>A0A5D0CT07_9BACL</name>
<dbReference type="Proteomes" id="UP000325218">
    <property type="component" value="Unassembled WGS sequence"/>
</dbReference>
<comment type="similarity">
    <text evidence="1">Belongs to the pectinesterase family.</text>
</comment>
<keyword evidence="8" id="KW-1185">Reference proteome</keyword>
<feature type="domain" description="Pectinesterase catalytic" evidence="6">
    <location>
        <begin position="166"/>
        <end position="302"/>
    </location>
</feature>
<evidence type="ECO:0000259" key="6">
    <source>
        <dbReference type="Pfam" id="PF01095"/>
    </source>
</evidence>
<protein>
    <recommendedName>
        <fullName evidence="5">Pectinesterase</fullName>
        <ecNumber evidence="5">3.1.1.11</ecNumber>
    </recommendedName>
</protein>
<dbReference type="Gene3D" id="2.160.20.10">
    <property type="entry name" value="Single-stranded right-handed beta-helix, Pectin lyase-like"/>
    <property type="match status" value="1"/>
</dbReference>
<feature type="domain" description="Pectinesterase catalytic" evidence="6">
    <location>
        <begin position="6"/>
        <end position="139"/>
    </location>
</feature>
<dbReference type="GO" id="GO:0042545">
    <property type="term" value="P:cell wall modification"/>
    <property type="evidence" value="ECO:0007669"/>
    <property type="project" value="UniProtKB-UniRule"/>
</dbReference>
<dbReference type="RefSeq" id="WP_148451400.1">
    <property type="nucleotide sequence ID" value="NZ_VSDO01000002.1"/>
</dbReference>
<keyword evidence="2 5" id="KW-0378">Hydrolase</keyword>
<evidence type="ECO:0000313" key="8">
    <source>
        <dbReference type="Proteomes" id="UP000325218"/>
    </source>
</evidence>
<dbReference type="AlphaFoldDB" id="A0A5D0CT07"/>
<comment type="pathway">
    <text evidence="5">Glycan metabolism; pectin degradation; 2-dehydro-3-deoxy-D-gluconate from pectin: step 1/5.</text>
</comment>
<evidence type="ECO:0000256" key="2">
    <source>
        <dbReference type="ARBA" id="ARBA00022801"/>
    </source>
</evidence>
<dbReference type="UniPathway" id="UPA00545">
    <property type="reaction ID" value="UER00823"/>
</dbReference>
<comment type="caution">
    <text evidence="7">The sequence shown here is derived from an EMBL/GenBank/DDBJ whole genome shotgun (WGS) entry which is preliminary data.</text>
</comment>
<feature type="active site" evidence="4">
    <location>
        <position position="179"/>
    </location>
</feature>
<evidence type="ECO:0000256" key="1">
    <source>
        <dbReference type="ARBA" id="ARBA00008891"/>
    </source>
</evidence>
<evidence type="ECO:0000256" key="4">
    <source>
        <dbReference type="PROSITE-ProRule" id="PRU10040"/>
    </source>
</evidence>
<dbReference type="GO" id="GO:0045490">
    <property type="term" value="P:pectin catabolic process"/>
    <property type="evidence" value="ECO:0007669"/>
    <property type="project" value="UniProtKB-UniRule"/>
</dbReference>
<evidence type="ECO:0000256" key="3">
    <source>
        <dbReference type="ARBA" id="ARBA00023085"/>
    </source>
</evidence>
<dbReference type="InterPro" id="IPR033131">
    <property type="entry name" value="Pectinesterase_Asp_AS"/>
</dbReference>
<dbReference type="InterPro" id="IPR012334">
    <property type="entry name" value="Pectin_lyas_fold"/>
</dbReference>
<dbReference type="GO" id="GO:0009279">
    <property type="term" value="C:cell outer membrane"/>
    <property type="evidence" value="ECO:0007669"/>
    <property type="project" value="TreeGrafter"/>
</dbReference>
<dbReference type="InterPro" id="IPR011050">
    <property type="entry name" value="Pectin_lyase_fold/virulence"/>
</dbReference>
<reference evidence="7 8" key="1">
    <citation type="submission" date="2019-08" db="EMBL/GenBank/DDBJ databases">
        <title>Genome sequencing of Paenibacillus faecis DSM 23593(T).</title>
        <authorList>
            <person name="Kook J.-K."/>
            <person name="Park S.-N."/>
            <person name="Lim Y.K."/>
        </authorList>
    </citation>
    <scope>NUCLEOTIDE SEQUENCE [LARGE SCALE GENOMIC DNA]</scope>
    <source>
        <strain evidence="7 8">DSM 23593</strain>
    </source>
</reference>
<evidence type="ECO:0000256" key="5">
    <source>
        <dbReference type="RuleBase" id="RU000589"/>
    </source>
</evidence>
<gene>
    <name evidence="7" type="ORF">FRY98_08805</name>
</gene>
<dbReference type="SUPFAM" id="SSF51126">
    <property type="entry name" value="Pectin lyase-like"/>
    <property type="match status" value="1"/>
</dbReference>
<dbReference type="PANTHER" id="PTHR31321:SF57">
    <property type="entry name" value="PECTINESTERASE 53-RELATED"/>
    <property type="match status" value="1"/>
</dbReference>
<comment type="catalytic activity">
    <reaction evidence="5">
        <text>[(1-&gt;4)-alpha-D-galacturonosyl methyl ester](n) + n H2O = [(1-&gt;4)-alpha-D-galacturonosyl](n) + n methanol + n H(+)</text>
        <dbReference type="Rhea" id="RHEA:22380"/>
        <dbReference type="Rhea" id="RHEA-COMP:14570"/>
        <dbReference type="Rhea" id="RHEA-COMP:14573"/>
        <dbReference type="ChEBI" id="CHEBI:15377"/>
        <dbReference type="ChEBI" id="CHEBI:15378"/>
        <dbReference type="ChEBI" id="CHEBI:17790"/>
        <dbReference type="ChEBI" id="CHEBI:140522"/>
        <dbReference type="ChEBI" id="CHEBI:140523"/>
        <dbReference type="EC" id="3.1.1.11"/>
    </reaction>
</comment>
<dbReference type="PROSITE" id="PS00503">
    <property type="entry name" value="PECTINESTERASE_2"/>
    <property type="match status" value="1"/>
</dbReference>
<accession>A0A5D0CT07</accession>
<organism evidence="7 8">
    <name type="scientific">Paenibacillus faecis</name>
    <dbReference type="NCBI Taxonomy" id="862114"/>
    <lineage>
        <taxon>Bacteria</taxon>
        <taxon>Bacillati</taxon>
        <taxon>Bacillota</taxon>
        <taxon>Bacilli</taxon>
        <taxon>Bacillales</taxon>
        <taxon>Paenibacillaceae</taxon>
        <taxon>Paenibacillus</taxon>
    </lineage>
</organism>
<dbReference type="Pfam" id="PF01095">
    <property type="entry name" value="Pectinesterase"/>
    <property type="match status" value="2"/>
</dbReference>
<dbReference type="PANTHER" id="PTHR31321">
    <property type="entry name" value="ACYL-COA THIOESTER HYDROLASE YBHC-RELATED"/>
    <property type="match status" value="1"/>
</dbReference>
<keyword evidence="3 5" id="KW-0063">Aspartyl esterase</keyword>
<proteinExistence type="inferred from homology"/>
<dbReference type="EC" id="3.1.1.11" evidence="5"/>
<dbReference type="GO" id="GO:0030599">
    <property type="term" value="F:pectinesterase activity"/>
    <property type="evidence" value="ECO:0007669"/>
    <property type="project" value="UniProtKB-UniRule"/>
</dbReference>